<dbReference type="Proteomes" id="UP001642464">
    <property type="component" value="Unassembled WGS sequence"/>
</dbReference>
<protein>
    <submittedName>
        <fullName evidence="1">Uncharacterized protein</fullName>
    </submittedName>
</protein>
<gene>
    <name evidence="1" type="ORF">SCF082_LOCUS47650</name>
</gene>
<organism evidence="1 2">
    <name type="scientific">Durusdinium trenchii</name>
    <dbReference type="NCBI Taxonomy" id="1381693"/>
    <lineage>
        <taxon>Eukaryota</taxon>
        <taxon>Sar</taxon>
        <taxon>Alveolata</taxon>
        <taxon>Dinophyceae</taxon>
        <taxon>Suessiales</taxon>
        <taxon>Symbiodiniaceae</taxon>
        <taxon>Durusdinium</taxon>
    </lineage>
</organism>
<reference evidence="1 2" key="1">
    <citation type="submission" date="2024-02" db="EMBL/GenBank/DDBJ databases">
        <authorList>
            <person name="Chen Y."/>
            <person name="Shah S."/>
            <person name="Dougan E. K."/>
            <person name="Thang M."/>
            <person name="Chan C."/>
        </authorList>
    </citation>
    <scope>NUCLEOTIDE SEQUENCE [LARGE SCALE GENOMIC DNA]</scope>
</reference>
<evidence type="ECO:0000313" key="1">
    <source>
        <dbReference type="EMBL" id="CAK9101939.1"/>
    </source>
</evidence>
<accession>A0ABP0RMU0</accession>
<name>A0ABP0RMU0_9DINO</name>
<sequence>MTKRQGQELAIDVMKRRRIVPEQVPVLKVPPSTWGTDIQELSMPSDILPFRPMSAPSGLVNTNHCVQLLLSGAAGLKQVTLDSHGIFFEVHDHGFMMTELPRGWQPIVNSSGRLVRVAKVALDFKGTAYFLSELGVLRREDVGARRV</sequence>
<dbReference type="EMBL" id="CAXAMM010041929">
    <property type="protein sequence ID" value="CAK9101939.1"/>
    <property type="molecule type" value="Genomic_DNA"/>
</dbReference>
<evidence type="ECO:0000313" key="2">
    <source>
        <dbReference type="Proteomes" id="UP001642464"/>
    </source>
</evidence>
<proteinExistence type="predicted"/>
<comment type="caution">
    <text evidence="1">The sequence shown here is derived from an EMBL/GenBank/DDBJ whole genome shotgun (WGS) entry which is preliminary data.</text>
</comment>
<keyword evidence="2" id="KW-1185">Reference proteome</keyword>